<dbReference type="EMBL" id="JAQQWM010000005">
    <property type="protein sequence ID" value="KAK8064042.1"/>
    <property type="molecule type" value="Genomic_DNA"/>
</dbReference>
<keyword evidence="5" id="KW-0408">Iron</keyword>
<evidence type="ECO:0000256" key="1">
    <source>
        <dbReference type="ARBA" id="ARBA00001971"/>
    </source>
</evidence>
<sequence length="356" mass="40130">MPSSPSLLSLETLGASVLNTGVLLRLLGAWFGYRLLLALYNVSPFHPLHKFPGPRWAAATFLYEFWYDFVRHGRYVNEIRKMHEVYGPIVRINPEELHCLDSSFVNEIYPGGGRIRDKHRHYLNANVGPVAVTAFGSETHELHRMRRGPLNRFFSKAQMAKLEPSSNNSATSCWPGPGNPEKRQRLEKELAKAGVDPSGKNLSWAQLEQIPYLYGVVHETLRMCHGLSTRLARVARTEDLIYRNQAGFGWGDEPGTFEYVIPRGTPIGMSSGLTHRDASVFPEPEAFRPERWVTARGSGIRCWRSLYLTVAAVVLRVAPRMELVSENDDFVAMDHEVIIPKPKKGTKPITVVISPE</sequence>
<dbReference type="Gene3D" id="1.10.630.10">
    <property type="entry name" value="Cytochrome P450"/>
    <property type="match status" value="2"/>
</dbReference>
<evidence type="ECO:0000256" key="3">
    <source>
        <dbReference type="ARBA" id="ARBA00022617"/>
    </source>
</evidence>
<dbReference type="PRINTS" id="PR00465">
    <property type="entry name" value="EP450IV"/>
</dbReference>
<comment type="similarity">
    <text evidence="2">Belongs to the cytochrome P450 family.</text>
</comment>
<evidence type="ECO:0000256" key="5">
    <source>
        <dbReference type="ARBA" id="ARBA00023004"/>
    </source>
</evidence>
<dbReference type="PANTHER" id="PTHR24305">
    <property type="entry name" value="CYTOCHROME P450"/>
    <property type="match status" value="1"/>
</dbReference>
<dbReference type="Proteomes" id="UP001446871">
    <property type="component" value="Unassembled WGS sequence"/>
</dbReference>
<keyword evidence="6" id="KW-0503">Monooxygenase</keyword>
<evidence type="ECO:0000256" key="6">
    <source>
        <dbReference type="ARBA" id="ARBA00023033"/>
    </source>
</evidence>
<reference evidence="7 8" key="1">
    <citation type="submission" date="2023-01" db="EMBL/GenBank/DDBJ databases">
        <title>Analysis of 21 Apiospora genomes using comparative genomics revels a genus with tremendous synthesis potential of carbohydrate active enzymes and secondary metabolites.</title>
        <authorList>
            <person name="Sorensen T."/>
        </authorList>
    </citation>
    <scope>NUCLEOTIDE SEQUENCE [LARGE SCALE GENOMIC DNA]</scope>
    <source>
        <strain evidence="7 8">CBS 83171</strain>
    </source>
</reference>
<name>A0ABR1UZC3_9PEZI</name>
<evidence type="ECO:0000313" key="8">
    <source>
        <dbReference type="Proteomes" id="UP001446871"/>
    </source>
</evidence>
<accession>A0ABR1UZC3</accession>
<dbReference type="InterPro" id="IPR036396">
    <property type="entry name" value="Cyt_P450_sf"/>
</dbReference>
<protein>
    <submittedName>
        <fullName evidence="7">Uncharacterized protein</fullName>
    </submittedName>
</protein>
<gene>
    <name evidence="7" type="ORF">PG996_008694</name>
</gene>
<comment type="caution">
    <text evidence="7">The sequence shown here is derived from an EMBL/GenBank/DDBJ whole genome shotgun (WGS) entry which is preliminary data.</text>
</comment>
<keyword evidence="8" id="KW-1185">Reference proteome</keyword>
<dbReference type="Pfam" id="PF00067">
    <property type="entry name" value="p450"/>
    <property type="match status" value="1"/>
</dbReference>
<evidence type="ECO:0000256" key="2">
    <source>
        <dbReference type="ARBA" id="ARBA00010617"/>
    </source>
</evidence>
<organism evidence="7 8">
    <name type="scientific">Apiospora saccharicola</name>
    <dbReference type="NCBI Taxonomy" id="335842"/>
    <lineage>
        <taxon>Eukaryota</taxon>
        <taxon>Fungi</taxon>
        <taxon>Dikarya</taxon>
        <taxon>Ascomycota</taxon>
        <taxon>Pezizomycotina</taxon>
        <taxon>Sordariomycetes</taxon>
        <taxon>Xylariomycetidae</taxon>
        <taxon>Amphisphaeriales</taxon>
        <taxon>Apiosporaceae</taxon>
        <taxon>Apiospora</taxon>
    </lineage>
</organism>
<evidence type="ECO:0000313" key="7">
    <source>
        <dbReference type="EMBL" id="KAK8064042.1"/>
    </source>
</evidence>
<keyword evidence="6" id="KW-0560">Oxidoreductase</keyword>
<keyword evidence="4" id="KW-0479">Metal-binding</keyword>
<keyword evidence="3" id="KW-0349">Heme</keyword>
<comment type="cofactor">
    <cofactor evidence="1">
        <name>heme</name>
        <dbReference type="ChEBI" id="CHEBI:30413"/>
    </cofactor>
</comment>
<dbReference type="SUPFAM" id="SSF48264">
    <property type="entry name" value="Cytochrome P450"/>
    <property type="match status" value="2"/>
</dbReference>
<dbReference type="PANTHER" id="PTHR24305:SF147">
    <property type="entry name" value="P450, PUTATIVE (EUROFUNG)-RELATED"/>
    <property type="match status" value="1"/>
</dbReference>
<dbReference type="InterPro" id="IPR002403">
    <property type="entry name" value="Cyt_P450_E_grp-IV"/>
</dbReference>
<dbReference type="InterPro" id="IPR001128">
    <property type="entry name" value="Cyt_P450"/>
</dbReference>
<dbReference type="InterPro" id="IPR050121">
    <property type="entry name" value="Cytochrome_P450_monoxygenase"/>
</dbReference>
<evidence type="ECO:0000256" key="4">
    <source>
        <dbReference type="ARBA" id="ARBA00022723"/>
    </source>
</evidence>
<proteinExistence type="inferred from homology"/>